<evidence type="ECO:0000313" key="4">
    <source>
        <dbReference type="Proteomes" id="UP000028990"/>
    </source>
</evidence>
<sequence>MPPKKKRKLPAPKKHCPVQGETQILQKAPAPKKQYQGKGKTQVLQESPAPKKHCPSQGKTQVLQEGPAPKKHCPGKGKTQVLQEGPAPKKHCPGQGETQVHQEGPATKKHCPGKGKIQVLQKGPAPKKHCPGQGETQVHQEAQAPKKHRPVQGKTKVLQKSQVPKKHGPSQGKTQILQESQAPKKHGRVQRKTQVIQEAQAPATKKKILQSSSASPLVVTPGTDSDSHSQSSPEEAVSTAPATNKSNPRSDETTKRKKKKPALSKTVSTLVNYIIEMYKMKKTIRKKDMLMIINKKFKKHFPELLKRASFNIEVVFGMELKEVDATKHSYTLVGKMNLPYNGMLSRGRGFPKTGILMNLLGVIFMKGNSAPEEKIWEFLNKMKIYDGQRHFLFGEPRKLITRDLVQLKYLEHRQIPDSDPPQYEFLWGPRAYAETSKMKVLEFWAKINDITPTAFQSKYEEALKDEEEKADPIIIPSESSKDTKKKCSIPGVEILPTIIEVDEEEDS</sequence>
<dbReference type="Pfam" id="PF01454">
    <property type="entry name" value="MAGE"/>
    <property type="match status" value="1"/>
</dbReference>
<feature type="compositionally biased region" description="Basic residues" evidence="1">
    <location>
        <begin position="1"/>
        <end position="16"/>
    </location>
</feature>
<proteinExistence type="predicted"/>
<dbReference type="GO" id="GO:0005634">
    <property type="term" value="C:nucleus"/>
    <property type="evidence" value="ECO:0007669"/>
    <property type="project" value="TreeGrafter"/>
</dbReference>
<name>A0A091DBY1_FUKDA</name>
<gene>
    <name evidence="3" type="ORF">H920_10013</name>
</gene>
<dbReference type="AlphaFoldDB" id="A0A091DBY1"/>
<evidence type="ECO:0000313" key="3">
    <source>
        <dbReference type="EMBL" id="KFO28587.1"/>
    </source>
</evidence>
<dbReference type="PANTHER" id="PTHR11736:SF53">
    <property type="entry name" value="MELANOMA-ASSOCIATED ANTIGEN B3"/>
    <property type="match status" value="1"/>
</dbReference>
<dbReference type="InterPro" id="IPR037445">
    <property type="entry name" value="MAGE"/>
</dbReference>
<feature type="region of interest" description="Disordered" evidence="1">
    <location>
        <begin position="1"/>
        <end position="263"/>
    </location>
</feature>
<protein>
    <submittedName>
        <fullName evidence="3">Melanoma-associated antigen B3</fullName>
    </submittedName>
</protein>
<dbReference type="Gene3D" id="1.10.10.1200">
    <property type="entry name" value="MAGE homology domain, winged helix WH1 motif"/>
    <property type="match status" value="1"/>
</dbReference>
<dbReference type="PROSITE" id="PS50838">
    <property type="entry name" value="MAGE"/>
    <property type="match status" value="1"/>
</dbReference>
<dbReference type="STRING" id="885580.ENSFDAP00000014861"/>
<feature type="compositionally biased region" description="Polar residues" evidence="1">
    <location>
        <begin position="171"/>
        <end position="181"/>
    </location>
</feature>
<dbReference type="Proteomes" id="UP000028990">
    <property type="component" value="Unassembled WGS sequence"/>
</dbReference>
<dbReference type="FunFam" id="1.10.10.1210:FF:000001">
    <property type="entry name" value="melanoma-associated antigen D1"/>
    <property type="match status" value="1"/>
</dbReference>
<accession>A0A091DBY1</accession>
<dbReference type="eggNOG" id="KOG4562">
    <property type="taxonomic scope" value="Eukaryota"/>
</dbReference>
<organism evidence="3 4">
    <name type="scientific">Fukomys damarensis</name>
    <name type="common">Damaraland mole rat</name>
    <name type="synonym">Cryptomys damarensis</name>
    <dbReference type="NCBI Taxonomy" id="885580"/>
    <lineage>
        <taxon>Eukaryota</taxon>
        <taxon>Metazoa</taxon>
        <taxon>Chordata</taxon>
        <taxon>Craniata</taxon>
        <taxon>Vertebrata</taxon>
        <taxon>Euteleostomi</taxon>
        <taxon>Mammalia</taxon>
        <taxon>Eutheria</taxon>
        <taxon>Euarchontoglires</taxon>
        <taxon>Glires</taxon>
        <taxon>Rodentia</taxon>
        <taxon>Hystricomorpha</taxon>
        <taxon>Bathyergidae</taxon>
        <taxon>Fukomys</taxon>
    </lineage>
</organism>
<dbReference type="SMART" id="SM01373">
    <property type="entry name" value="MAGE"/>
    <property type="match status" value="1"/>
</dbReference>
<evidence type="ECO:0000256" key="1">
    <source>
        <dbReference type="SAM" id="MobiDB-lite"/>
    </source>
</evidence>
<dbReference type="InterPro" id="IPR041899">
    <property type="entry name" value="MAGE_WH2"/>
</dbReference>
<dbReference type="PANTHER" id="PTHR11736">
    <property type="entry name" value="MELANOMA-ASSOCIATED ANTIGEN MAGE ANTIGEN"/>
    <property type="match status" value="1"/>
</dbReference>
<dbReference type="InterPro" id="IPR002190">
    <property type="entry name" value="MHD_dom"/>
</dbReference>
<dbReference type="EMBL" id="KN122719">
    <property type="protein sequence ID" value="KFO28587.1"/>
    <property type="molecule type" value="Genomic_DNA"/>
</dbReference>
<feature type="compositionally biased region" description="Polar residues" evidence="1">
    <location>
        <begin position="222"/>
        <end position="233"/>
    </location>
</feature>
<dbReference type="InterPro" id="IPR041898">
    <property type="entry name" value="MAGE_WH1"/>
</dbReference>
<keyword evidence="4" id="KW-1185">Reference proteome</keyword>
<dbReference type="Gene3D" id="1.10.10.1210">
    <property type="entry name" value="MAGE homology domain, winged helix WH2 motif"/>
    <property type="match status" value="1"/>
</dbReference>
<reference evidence="3 4" key="1">
    <citation type="submission" date="2013-11" db="EMBL/GenBank/DDBJ databases">
        <title>The Damaraland mole rat (Fukomys damarensis) genome and evolution of African mole rats.</title>
        <authorList>
            <person name="Gladyshev V.N."/>
            <person name="Fang X."/>
        </authorList>
    </citation>
    <scope>NUCLEOTIDE SEQUENCE [LARGE SCALE GENOMIC DNA]</scope>
    <source>
        <tissue evidence="3">Liver</tissue>
    </source>
</reference>
<feature type="domain" description="MAGE" evidence="2">
    <location>
        <begin position="263"/>
        <end position="462"/>
    </location>
</feature>
<dbReference type="OrthoDB" id="205198at2759"/>
<evidence type="ECO:0000259" key="2">
    <source>
        <dbReference type="PROSITE" id="PS50838"/>
    </source>
</evidence>
<feature type="region of interest" description="Disordered" evidence="1">
    <location>
        <begin position="464"/>
        <end position="486"/>
    </location>
</feature>
<dbReference type="GO" id="GO:0000122">
    <property type="term" value="P:negative regulation of transcription by RNA polymerase II"/>
    <property type="evidence" value="ECO:0007669"/>
    <property type="project" value="TreeGrafter"/>
</dbReference>